<dbReference type="CDD" id="cd16320">
    <property type="entry name" value="MraZ_N"/>
    <property type="match status" value="1"/>
</dbReference>
<evidence type="ECO:0000256" key="5">
    <source>
        <dbReference type="ARBA" id="ARBA00023125"/>
    </source>
</evidence>
<dbReference type="HAMAP" id="MF_01008">
    <property type="entry name" value="MraZ"/>
    <property type="match status" value="1"/>
</dbReference>
<dbReference type="InterPro" id="IPR035644">
    <property type="entry name" value="MraZ_C"/>
</dbReference>
<dbReference type="CDD" id="cd16321">
    <property type="entry name" value="MraZ_C"/>
    <property type="match status" value="1"/>
</dbReference>
<evidence type="ECO:0000256" key="6">
    <source>
        <dbReference type="ARBA" id="ARBA00023163"/>
    </source>
</evidence>
<dbReference type="NCBIfam" id="TIGR00242">
    <property type="entry name" value="division/cell wall cluster transcriptional repressor MraZ"/>
    <property type="match status" value="1"/>
</dbReference>
<feature type="domain" description="SpoVT-AbrB" evidence="8">
    <location>
        <begin position="79"/>
        <end position="122"/>
    </location>
</feature>
<dbReference type="InterPro" id="IPR037914">
    <property type="entry name" value="SpoVT-AbrB_sf"/>
</dbReference>
<keyword evidence="5 7" id="KW-0238">DNA-binding</keyword>
<dbReference type="Pfam" id="PF02381">
    <property type="entry name" value="MraZ"/>
    <property type="match status" value="2"/>
</dbReference>
<comment type="subcellular location">
    <subcellularLocation>
        <location evidence="7">Cytoplasm</location>
        <location evidence="7">Nucleoid</location>
    </subcellularLocation>
</comment>
<organism evidence="9 10">
    <name type="scientific">Candidatus Desulfatibia profunda</name>
    <dbReference type="NCBI Taxonomy" id="2841695"/>
    <lineage>
        <taxon>Bacteria</taxon>
        <taxon>Pseudomonadati</taxon>
        <taxon>Thermodesulfobacteriota</taxon>
        <taxon>Desulfobacteria</taxon>
        <taxon>Desulfobacterales</taxon>
        <taxon>Desulfobacterales incertae sedis</taxon>
        <taxon>Candidatus Desulfatibia</taxon>
    </lineage>
</organism>
<comment type="subunit">
    <text evidence="7">Forms oligomers.</text>
</comment>
<dbReference type="InterPro" id="IPR038619">
    <property type="entry name" value="MraZ_sf"/>
</dbReference>
<evidence type="ECO:0000256" key="2">
    <source>
        <dbReference type="ARBA" id="ARBA00022490"/>
    </source>
</evidence>
<accession>A0A8J6NV13</accession>
<evidence type="ECO:0000256" key="3">
    <source>
        <dbReference type="ARBA" id="ARBA00022737"/>
    </source>
</evidence>
<dbReference type="EMBL" id="JACNJH010000125">
    <property type="protein sequence ID" value="MBC8361183.1"/>
    <property type="molecule type" value="Genomic_DNA"/>
</dbReference>
<dbReference type="GO" id="GO:2000143">
    <property type="term" value="P:negative regulation of DNA-templated transcription initiation"/>
    <property type="evidence" value="ECO:0007669"/>
    <property type="project" value="TreeGrafter"/>
</dbReference>
<comment type="similarity">
    <text evidence="7">Belongs to the MraZ family.</text>
</comment>
<evidence type="ECO:0000256" key="1">
    <source>
        <dbReference type="ARBA" id="ARBA00013860"/>
    </source>
</evidence>
<dbReference type="Gene3D" id="3.40.1550.20">
    <property type="entry name" value="Transcriptional regulator MraZ domain"/>
    <property type="match status" value="1"/>
</dbReference>
<evidence type="ECO:0000259" key="8">
    <source>
        <dbReference type="PROSITE" id="PS51740"/>
    </source>
</evidence>
<protein>
    <recommendedName>
        <fullName evidence="1 7">Transcriptional regulator MraZ</fullName>
    </recommendedName>
</protein>
<dbReference type="InterPro" id="IPR020603">
    <property type="entry name" value="MraZ_dom"/>
</dbReference>
<gene>
    <name evidence="7 9" type="primary">mraZ</name>
    <name evidence="9" type="ORF">H8E23_07280</name>
</gene>
<dbReference type="SUPFAM" id="SSF89447">
    <property type="entry name" value="AbrB/MazE/MraZ-like"/>
    <property type="match status" value="1"/>
</dbReference>
<keyword evidence="4 7" id="KW-0805">Transcription regulation</keyword>
<evidence type="ECO:0000313" key="9">
    <source>
        <dbReference type="EMBL" id="MBC8361183.1"/>
    </source>
</evidence>
<dbReference type="GO" id="GO:0005737">
    <property type="term" value="C:cytoplasm"/>
    <property type="evidence" value="ECO:0007669"/>
    <property type="project" value="UniProtKB-UniRule"/>
</dbReference>
<dbReference type="InterPro" id="IPR003444">
    <property type="entry name" value="MraZ"/>
</dbReference>
<dbReference type="Proteomes" id="UP000603434">
    <property type="component" value="Unassembled WGS sequence"/>
</dbReference>
<evidence type="ECO:0000256" key="7">
    <source>
        <dbReference type="HAMAP-Rule" id="MF_01008"/>
    </source>
</evidence>
<comment type="caution">
    <text evidence="9">The sequence shown here is derived from an EMBL/GenBank/DDBJ whole genome shotgun (WGS) entry which is preliminary data.</text>
</comment>
<sequence length="148" mass="17183">MFRGSSFHTIDSKGRIIAPARFRDIIKADGANGVMISRMDSALVSYTLTEWRKIETRILSLAEKSDNLRRFRRVFIGGAFECLCDKQDRILIPPTLRQYAGLDKEIVLVGVLDHFEIWSRENWERENSYMEEGMQKEEVRNEIAKLGL</sequence>
<proteinExistence type="inferred from homology"/>
<name>A0A8J6NV13_9BACT</name>
<feature type="domain" description="SpoVT-AbrB" evidence="8">
    <location>
        <begin position="5"/>
        <end position="50"/>
    </location>
</feature>
<dbReference type="PANTHER" id="PTHR34701">
    <property type="entry name" value="TRANSCRIPTIONAL REGULATOR MRAZ"/>
    <property type="match status" value="1"/>
</dbReference>
<keyword evidence="3" id="KW-0677">Repeat</keyword>
<evidence type="ECO:0000256" key="4">
    <source>
        <dbReference type="ARBA" id="ARBA00023015"/>
    </source>
</evidence>
<dbReference type="PANTHER" id="PTHR34701:SF1">
    <property type="entry name" value="TRANSCRIPTIONAL REGULATOR MRAZ"/>
    <property type="match status" value="1"/>
</dbReference>
<dbReference type="InterPro" id="IPR007159">
    <property type="entry name" value="SpoVT-AbrB_dom"/>
</dbReference>
<keyword evidence="2 7" id="KW-0963">Cytoplasm</keyword>
<dbReference type="GO" id="GO:0009295">
    <property type="term" value="C:nucleoid"/>
    <property type="evidence" value="ECO:0007669"/>
    <property type="project" value="UniProtKB-SubCell"/>
</dbReference>
<keyword evidence="6 7" id="KW-0804">Transcription</keyword>
<dbReference type="InterPro" id="IPR035642">
    <property type="entry name" value="MraZ_N"/>
</dbReference>
<dbReference type="AlphaFoldDB" id="A0A8J6NV13"/>
<reference evidence="9 10" key="1">
    <citation type="submission" date="2020-08" db="EMBL/GenBank/DDBJ databases">
        <title>Bridging the membrane lipid divide: bacteria of the FCB group superphylum have the potential to synthesize archaeal ether lipids.</title>
        <authorList>
            <person name="Villanueva L."/>
            <person name="Von Meijenfeldt F.A.B."/>
            <person name="Westbye A.B."/>
            <person name="Yadav S."/>
            <person name="Hopmans E.C."/>
            <person name="Dutilh B.E."/>
            <person name="Sinninghe Damste J.S."/>
        </authorList>
    </citation>
    <scope>NUCLEOTIDE SEQUENCE [LARGE SCALE GENOMIC DNA]</scope>
    <source>
        <strain evidence="9">NIOZ-UU30</strain>
    </source>
</reference>
<dbReference type="GO" id="GO:0003700">
    <property type="term" value="F:DNA-binding transcription factor activity"/>
    <property type="evidence" value="ECO:0007669"/>
    <property type="project" value="UniProtKB-UniRule"/>
</dbReference>
<dbReference type="PROSITE" id="PS51740">
    <property type="entry name" value="SPOVT_ABRB"/>
    <property type="match status" value="2"/>
</dbReference>
<evidence type="ECO:0000313" key="10">
    <source>
        <dbReference type="Proteomes" id="UP000603434"/>
    </source>
</evidence>
<dbReference type="GO" id="GO:0000976">
    <property type="term" value="F:transcription cis-regulatory region binding"/>
    <property type="evidence" value="ECO:0007669"/>
    <property type="project" value="TreeGrafter"/>
</dbReference>